<gene>
    <name evidence="2" type="ORF">B296_00043119</name>
</gene>
<feature type="region of interest" description="Disordered" evidence="1">
    <location>
        <begin position="1"/>
        <end position="37"/>
    </location>
</feature>
<evidence type="ECO:0000313" key="3">
    <source>
        <dbReference type="Proteomes" id="UP000287651"/>
    </source>
</evidence>
<comment type="caution">
    <text evidence="2">The sequence shown here is derived from an EMBL/GenBank/DDBJ whole genome shotgun (WGS) entry which is preliminary data.</text>
</comment>
<evidence type="ECO:0000256" key="1">
    <source>
        <dbReference type="SAM" id="MobiDB-lite"/>
    </source>
</evidence>
<accession>A0A426ZBI8</accession>
<name>A0A426ZBI8_ENSVE</name>
<organism evidence="2 3">
    <name type="scientific">Ensete ventricosum</name>
    <name type="common">Abyssinian banana</name>
    <name type="synonym">Musa ensete</name>
    <dbReference type="NCBI Taxonomy" id="4639"/>
    <lineage>
        <taxon>Eukaryota</taxon>
        <taxon>Viridiplantae</taxon>
        <taxon>Streptophyta</taxon>
        <taxon>Embryophyta</taxon>
        <taxon>Tracheophyta</taxon>
        <taxon>Spermatophyta</taxon>
        <taxon>Magnoliopsida</taxon>
        <taxon>Liliopsida</taxon>
        <taxon>Zingiberales</taxon>
        <taxon>Musaceae</taxon>
        <taxon>Ensete</taxon>
    </lineage>
</organism>
<sequence>MQGHPPTASPQVRPTVPTRGDKRQRPVGDHPQGQQPIGAVLVGRSVARKGCLLPPTNAAPARGQSAGAAVNGHSHRLRRGSDDDDGAVRVMEGLGHPFEKRTILPLRI</sequence>
<proteinExistence type="predicted"/>
<protein>
    <submittedName>
        <fullName evidence="2">Uncharacterized protein</fullName>
    </submittedName>
</protein>
<dbReference type="Proteomes" id="UP000287651">
    <property type="component" value="Unassembled WGS sequence"/>
</dbReference>
<dbReference type="EMBL" id="AMZH03007413">
    <property type="protein sequence ID" value="RRT61368.1"/>
    <property type="molecule type" value="Genomic_DNA"/>
</dbReference>
<feature type="compositionally biased region" description="Low complexity" evidence="1">
    <location>
        <begin position="58"/>
        <end position="69"/>
    </location>
</feature>
<reference evidence="2 3" key="1">
    <citation type="journal article" date="2014" name="Agronomy (Basel)">
        <title>A Draft Genome Sequence for Ensete ventricosum, the Drought-Tolerant Tree Against Hunger.</title>
        <authorList>
            <person name="Harrison J."/>
            <person name="Moore K.A."/>
            <person name="Paszkiewicz K."/>
            <person name="Jones T."/>
            <person name="Grant M."/>
            <person name="Ambacheew D."/>
            <person name="Muzemil S."/>
            <person name="Studholme D.J."/>
        </authorList>
    </citation>
    <scope>NUCLEOTIDE SEQUENCE [LARGE SCALE GENOMIC DNA]</scope>
</reference>
<evidence type="ECO:0000313" key="2">
    <source>
        <dbReference type="EMBL" id="RRT61368.1"/>
    </source>
</evidence>
<dbReference type="AlphaFoldDB" id="A0A426ZBI8"/>
<feature type="region of interest" description="Disordered" evidence="1">
    <location>
        <begin position="53"/>
        <end position="86"/>
    </location>
</feature>
<feature type="compositionally biased region" description="Basic and acidic residues" evidence="1">
    <location>
        <begin position="19"/>
        <end position="28"/>
    </location>
</feature>